<reference evidence="2" key="1">
    <citation type="submission" date="2018-01" db="EMBL/GenBank/DDBJ databases">
        <title>An insight into the sialome of Amazonian anophelines.</title>
        <authorList>
            <person name="Ribeiro J.M."/>
            <person name="Scarpassa V."/>
            <person name="Calvo E."/>
        </authorList>
    </citation>
    <scope>NUCLEOTIDE SEQUENCE</scope>
</reference>
<keyword evidence="1" id="KW-0732">Signal</keyword>
<name>A0A2M4DGP1_ANODA</name>
<feature type="chain" id="PRO_5014676072" evidence="1">
    <location>
        <begin position="20"/>
        <end position="68"/>
    </location>
</feature>
<accession>A0A2M4DGP1</accession>
<feature type="signal peptide" evidence="1">
    <location>
        <begin position="1"/>
        <end position="19"/>
    </location>
</feature>
<dbReference type="AlphaFoldDB" id="A0A2M4DGP1"/>
<protein>
    <submittedName>
        <fullName evidence="2">Putative secreted protein</fullName>
    </submittedName>
</protein>
<evidence type="ECO:0000256" key="1">
    <source>
        <dbReference type="SAM" id="SignalP"/>
    </source>
</evidence>
<proteinExistence type="predicted"/>
<dbReference type="EMBL" id="GGFL01012528">
    <property type="protein sequence ID" value="MBW76706.1"/>
    <property type="molecule type" value="Transcribed_RNA"/>
</dbReference>
<evidence type="ECO:0000313" key="2">
    <source>
        <dbReference type="EMBL" id="MBW76706.1"/>
    </source>
</evidence>
<sequence>MICMLHLLELMRWIAVIVALMEYADVACLHAAFTGTAALDRCDRRVDEMCRCCMFFAGCGIGVYCGLR</sequence>
<organism evidence="2">
    <name type="scientific">Anopheles darlingi</name>
    <name type="common">Mosquito</name>
    <dbReference type="NCBI Taxonomy" id="43151"/>
    <lineage>
        <taxon>Eukaryota</taxon>
        <taxon>Metazoa</taxon>
        <taxon>Ecdysozoa</taxon>
        <taxon>Arthropoda</taxon>
        <taxon>Hexapoda</taxon>
        <taxon>Insecta</taxon>
        <taxon>Pterygota</taxon>
        <taxon>Neoptera</taxon>
        <taxon>Endopterygota</taxon>
        <taxon>Diptera</taxon>
        <taxon>Nematocera</taxon>
        <taxon>Culicoidea</taxon>
        <taxon>Culicidae</taxon>
        <taxon>Anophelinae</taxon>
        <taxon>Anopheles</taxon>
    </lineage>
</organism>